<gene>
    <name evidence="1" type="ORF">VNI00_015794</name>
</gene>
<evidence type="ECO:0000313" key="2">
    <source>
        <dbReference type="Proteomes" id="UP001383192"/>
    </source>
</evidence>
<reference evidence="1 2" key="1">
    <citation type="submission" date="2024-01" db="EMBL/GenBank/DDBJ databases">
        <title>A draft genome for a cacao thread blight-causing isolate of Paramarasmius palmivorus.</title>
        <authorList>
            <person name="Baruah I.K."/>
            <person name="Bukari Y."/>
            <person name="Amoako-Attah I."/>
            <person name="Meinhardt L.W."/>
            <person name="Bailey B.A."/>
            <person name="Cohen S.P."/>
        </authorList>
    </citation>
    <scope>NUCLEOTIDE SEQUENCE [LARGE SCALE GENOMIC DNA]</scope>
    <source>
        <strain evidence="1 2">GH-12</strain>
    </source>
</reference>
<accession>A0AAW0BIZ8</accession>
<dbReference type="Proteomes" id="UP001383192">
    <property type="component" value="Unassembled WGS sequence"/>
</dbReference>
<dbReference type="EMBL" id="JAYKXP010000109">
    <property type="protein sequence ID" value="KAK7025965.1"/>
    <property type="molecule type" value="Genomic_DNA"/>
</dbReference>
<evidence type="ECO:0008006" key="3">
    <source>
        <dbReference type="Google" id="ProtNLM"/>
    </source>
</evidence>
<name>A0AAW0BIZ8_9AGAR</name>
<dbReference type="AlphaFoldDB" id="A0AAW0BIZ8"/>
<sequence>MSSLTDWAQSNLDKLFEHSGEPEDQFQTQFTTTFSPDAQILLNHQSVSLDEYKKRISETLATASSKVEWKDVLEDTEAGIVAGFLVITRTMKFRIRAAPAQNYTYITLSAKIEESDGQRHIVSLVHTSTSKAAPVHIQGIPGGES</sequence>
<proteinExistence type="predicted"/>
<evidence type="ECO:0000313" key="1">
    <source>
        <dbReference type="EMBL" id="KAK7025965.1"/>
    </source>
</evidence>
<keyword evidence="2" id="KW-1185">Reference proteome</keyword>
<comment type="caution">
    <text evidence="1">The sequence shown here is derived from an EMBL/GenBank/DDBJ whole genome shotgun (WGS) entry which is preliminary data.</text>
</comment>
<organism evidence="1 2">
    <name type="scientific">Paramarasmius palmivorus</name>
    <dbReference type="NCBI Taxonomy" id="297713"/>
    <lineage>
        <taxon>Eukaryota</taxon>
        <taxon>Fungi</taxon>
        <taxon>Dikarya</taxon>
        <taxon>Basidiomycota</taxon>
        <taxon>Agaricomycotina</taxon>
        <taxon>Agaricomycetes</taxon>
        <taxon>Agaricomycetidae</taxon>
        <taxon>Agaricales</taxon>
        <taxon>Marasmiineae</taxon>
        <taxon>Marasmiaceae</taxon>
        <taxon>Paramarasmius</taxon>
    </lineage>
</organism>
<protein>
    <recommendedName>
        <fullName evidence="3">SnoaL-like domain-containing protein</fullName>
    </recommendedName>
</protein>